<dbReference type="AntiFam" id="ANF00181">
    <property type="entry name" value="Shadow ORF (opposite rpmE)"/>
</dbReference>
<sequence>MSEQILLSRVENKKSALRRFFSGGNLFAARDAEAFVETLNTTTSINNTLLTSEERVAFAAYVQVQVVTHGRVGFDNITARTGCSNFYVIRVNTFFHGKPQCKAASLFQP</sequence>
<accession>A0A379XXU9</accession>
<reference evidence="1 2" key="1">
    <citation type="submission" date="2018-06" db="EMBL/GenBank/DDBJ databases">
        <authorList>
            <consortium name="Pathogen Informatics"/>
            <person name="Doyle S."/>
        </authorList>
    </citation>
    <scope>NUCLEOTIDE SEQUENCE [LARGE SCALE GENOMIC DNA]</scope>
    <source>
        <strain evidence="1 2">NCTC12420</strain>
    </source>
</reference>
<organism evidence="1 2">
    <name type="scientific">Salmonella enterica subsp. indica</name>
    <dbReference type="NCBI Taxonomy" id="59207"/>
    <lineage>
        <taxon>Bacteria</taxon>
        <taxon>Pseudomonadati</taxon>
        <taxon>Pseudomonadota</taxon>
        <taxon>Gammaproteobacteria</taxon>
        <taxon>Enterobacterales</taxon>
        <taxon>Enterobacteriaceae</taxon>
        <taxon>Salmonella</taxon>
    </lineage>
</organism>
<dbReference type="EMBL" id="UGYB01000001">
    <property type="protein sequence ID" value="SUI04822.1"/>
    <property type="molecule type" value="Genomic_DNA"/>
</dbReference>
<dbReference type="AlphaFoldDB" id="A0A379XXU9"/>
<evidence type="ECO:0000313" key="1">
    <source>
        <dbReference type="EMBL" id="SUI04822.1"/>
    </source>
</evidence>
<evidence type="ECO:0000313" key="2">
    <source>
        <dbReference type="Proteomes" id="UP000254220"/>
    </source>
</evidence>
<name>A0A379XXU9_SALER</name>
<gene>
    <name evidence="1" type="ORF">NCTC12420_04707</name>
</gene>
<protein>
    <submittedName>
        <fullName evidence="1">Uncharacterized protein</fullName>
    </submittedName>
</protein>
<proteinExistence type="predicted"/>
<dbReference type="Proteomes" id="UP000254220">
    <property type="component" value="Unassembled WGS sequence"/>
</dbReference>